<dbReference type="NCBIfam" id="TIGR00762">
    <property type="entry name" value="DegV"/>
    <property type="match status" value="1"/>
</dbReference>
<dbReference type="PANTHER" id="PTHR33434:SF2">
    <property type="entry name" value="FATTY ACID-BINDING PROTEIN TM_1468"/>
    <property type="match status" value="1"/>
</dbReference>
<dbReference type="Pfam" id="PF02645">
    <property type="entry name" value="DegV"/>
    <property type="match status" value="1"/>
</dbReference>
<evidence type="ECO:0000313" key="2">
    <source>
        <dbReference type="EMBL" id="XBX75442.1"/>
    </source>
</evidence>
<reference evidence="2" key="1">
    <citation type="journal article" date="2013" name="Extremophiles">
        <title>Proteinivorax tanatarense gen. nov., sp. nov., an anaerobic, haloalkaliphilic, proteolytic bacterium isolated from a decaying algal bloom, and proposal of Proteinivoraceae fam. nov.</title>
        <authorList>
            <person name="Kevbrin V."/>
            <person name="Boltyanskaya Y."/>
            <person name="Zhilina T."/>
            <person name="Kolganova T."/>
            <person name="Lavrentjeva E."/>
            <person name="Kuznetsov B."/>
        </authorList>
    </citation>
    <scope>NUCLEOTIDE SEQUENCE</scope>
    <source>
        <strain evidence="2">Z-910T</strain>
    </source>
</reference>
<gene>
    <name evidence="2" type="ORF">PRVXT_000565</name>
</gene>
<dbReference type="InterPro" id="IPR003797">
    <property type="entry name" value="DegV"/>
</dbReference>
<dbReference type="RefSeq" id="WP_350344186.1">
    <property type="nucleotide sequence ID" value="NZ_CP158367.1"/>
</dbReference>
<reference evidence="2" key="2">
    <citation type="submission" date="2024-06" db="EMBL/GenBank/DDBJ databases">
        <authorList>
            <person name="Petrova K.O."/>
            <person name="Toshchakov S.V."/>
            <person name="Boltjanskaja Y.V."/>
            <person name="Kevbrin V."/>
        </authorList>
    </citation>
    <scope>NUCLEOTIDE SEQUENCE</scope>
    <source>
        <strain evidence="2">Z-910T</strain>
    </source>
</reference>
<dbReference type="SUPFAM" id="SSF82549">
    <property type="entry name" value="DAK1/DegV-like"/>
    <property type="match status" value="1"/>
</dbReference>
<dbReference type="PANTHER" id="PTHR33434">
    <property type="entry name" value="DEGV DOMAIN-CONTAINING PROTEIN DR_1986-RELATED"/>
    <property type="match status" value="1"/>
</dbReference>
<evidence type="ECO:0000256" key="1">
    <source>
        <dbReference type="ARBA" id="ARBA00023121"/>
    </source>
</evidence>
<name>A0AAU7VN01_9FIRM</name>
<protein>
    <submittedName>
        <fullName evidence="2">DegV family protein</fullName>
    </submittedName>
</protein>
<proteinExistence type="predicted"/>
<dbReference type="EMBL" id="CP158367">
    <property type="protein sequence ID" value="XBX75442.1"/>
    <property type="molecule type" value="Genomic_DNA"/>
</dbReference>
<dbReference type="GO" id="GO:0008289">
    <property type="term" value="F:lipid binding"/>
    <property type="evidence" value="ECO:0007669"/>
    <property type="project" value="UniProtKB-KW"/>
</dbReference>
<accession>A0AAU7VN01</accession>
<organism evidence="2">
    <name type="scientific">Proteinivorax tanatarense</name>
    <dbReference type="NCBI Taxonomy" id="1260629"/>
    <lineage>
        <taxon>Bacteria</taxon>
        <taxon>Bacillati</taxon>
        <taxon>Bacillota</taxon>
        <taxon>Clostridia</taxon>
        <taxon>Eubacteriales</taxon>
        <taxon>Proteinivoracaceae</taxon>
        <taxon>Proteinivorax</taxon>
    </lineage>
</organism>
<dbReference type="Gene3D" id="3.40.50.10170">
    <property type="match status" value="1"/>
</dbReference>
<dbReference type="InterPro" id="IPR043168">
    <property type="entry name" value="DegV_C"/>
</dbReference>
<dbReference type="AlphaFoldDB" id="A0AAU7VN01"/>
<dbReference type="Gene3D" id="3.30.1180.10">
    <property type="match status" value="1"/>
</dbReference>
<dbReference type="InterPro" id="IPR050270">
    <property type="entry name" value="DegV_domain_contain"/>
</dbReference>
<sequence>MKIKFVVDSTCDIPEETIEKYDIDVLPLEINWGEQVYKDGVQLTKEEFLKKLAESDTIPKTSQPSVGEFAKVYEKAFKDGYEKIISVHITSGFSGTYQGAEAAAKMVDSKNIAVIDSFTATMGAGWLVFEAIELMEAGTSFEEIIDKLEAKRENSKVIIYLDTLEYAIKGGRISKLKGIVGSLFNIKPIIYFENKVVKEFSKSRGKNKALQSMVNCMEELFSIDSQKEVKVAMAYGTDRKNAEKVMEKIKEKYNVTESMIYQIGSAVAVHGGPGLLAISVTW</sequence>
<keyword evidence="1" id="KW-0446">Lipid-binding</keyword>
<dbReference type="PROSITE" id="PS51482">
    <property type="entry name" value="DEGV"/>
    <property type="match status" value="1"/>
</dbReference>